<dbReference type="RefSeq" id="WP_011764123.1">
    <property type="nucleotide sequence ID" value="NC_008702.1"/>
</dbReference>
<dbReference type="Proteomes" id="UP000002588">
    <property type="component" value="Chromosome"/>
</dbReference>
<dbReference type="Pfam" id="PF13470">
    <property type="entry name" value="PIN_3"/>
    <property type="match status" value="1"/>
</dbReference>
<name>A1K2F0_AZOSB</name>
<dbReference type="InterPro" id="IPR029060">
    <property type="entry name" value="PIN-like_dom_sf"/>
</dbReference>
<keyword evidence="3" id="KW-1185">Reference proteome</keyword>
<proteinExistence type="predicted"/>
<dbReference type="eggNOG" id="COG1569">
    <property type="taxonomic scope" value="Bacteria"/>
</dbReference>
<dbReference type="AlphaFoldDB" id="A1K2F0"/>
<protein>
    <recommendedName>
        <fullName evidence="1">PIN domain-containing protein</fullName>
    </recommendedName>
</protein>
<dbReference type="InterPro" id="IPR002850">
    <property type="entry name" value="PIN_toxin-like"/>
</dbReference>
<evidence type="ECO:0000313" key="2">
    <source>
        <dbReference type="EMBL" id="CAL93005.1"/>
    </source>
</evidence>
<dbReference type="EMBL" id="AM406670">
    <property type="protein sequence ID" value="CAL93005.1"/>
    <property type="molecule type" value="Genomic_DNA"/>
</dbReference>
<dbReference type="HOGENOM" id="CLU_116617_0_0_4"/>
<reference evidence="2 3" key="1">
    <citation type="journal article" date="2006" name="Nat. Biotechnol.">
        <title>Complete genome of the mutualistic, N2-fixing grass endophyte Azoarcus sp. strain BH72.</title>
        <authorList>
            <person name="Krause A."/>
            <person name="Ramakumar A."/>
            <person name="Bartels D."/>
            <person name="Battistoni F."/>
            <person name="Bekel T."/>
            <person name="Boch J."/>
            <person name="Boehm M."/>
            <person name="Friedrich F."/>
            <person name="Hurek T."/>
            <person name="Krause L."/>
            <person name="Linke B."/>
            <person name="McHardy A.C."/>
            <person name="Sarkar A."/>
            <person name="Schneiker S."/>
            <person name="Syed A.A."/>
            <person name="Thauer R."/>
            <person name="Vorhoelter F.-J."/>
            <person name="Weidner S."/>
            <person name="Puehler A."/>
            <person name="Reinhold-Hurek B."/>
            <person name="Kaiser O."/>
            <person name="Goesmann A."/>
        </authorList>
    </citation>
    <scope>NUCLEOTIDE SEQUENCE [LARGE SCALE GENOMIC DNA]</scope>
    <source>
        <strain evidence="2 3">BH72</strain>
    </source>
</reference>
<organism evidence="2 3">
    <name type="scientific">Azoarcus sp. (strain BH72)</name>
    <dbReference type="NCBI Taxonomy" id="418699"/>
    <lineage>
        <taxon>Bacteria</taxon>
        <taxon>Pseudomonadati</taxon>
        <taxon>Pseudomonadota</taxon>
        <taxon>Betaproteobacteria</taxon>
        <taxon>Rhodocyclales</taxon>
        <taxon>Zoogloeaceae</taxon>
        <taxon>Azoarcus</taxon>
    </lineage>
</organism>
<dbReference type="SUPFAM" id="SSF88723">
    <property type="entry name" value="PIN domain-like"/>
    <property type="match status" value="1"/>
</dbReference>
<sequence>MSFPRRLVLDTNTVMALWLFRDPRLAALDAAIAAARFQPCCRPDAVEELRRVLAYTHFGIDADEQQRLIAGYSERVTLVDGLGDAADALPLPLCRDRDDQKFLEISRAAQAEFLLTRDKALLRLARHRLVRERFSILTPERFVSDGWCQ</sequence>
<dbReference type="PANTHER" id="PTHR34610">
    <property type="entry name" value="SSL7007 PROTEIN"/>
    <property type="match status" value="1"/>
</dbReference>
<dbReference type="NCBIfam" id="TIGR00305">
    <property type="entry name" value="putative toxin-antitoxin system toxin component, PIN family"/>
    <property type="match status" value="1"/>
</dbReference>
<dbReference type="KEGG" id="azo:azo0388"/>
<dbReference type="PANTHER" id="PTHR34610:SF3">
    <property type="entry name" value="SSL7007 PROTEIN"/>
    <property type="match status" value="1"/>
</dbReference>
<dbReference type="InterPro" id="IPR002716">
    <property type="entry name" value="PIN_dom"/>
</dbReference>
<evidence type="ECO:0000313" key="3">
    <source>
        <dbReference type="Proteomes" id="UP000002588"/>
    </source>
</evidence>
<gene>
    <name evidence="2" type="ordered locus">azo0388</name>
</gene>
<feature type="domain" description="PIN" evidence="1">
    <location>
        <begin position="6"/>
        <end position="120"/>
    </location>
</feature>
<dbReference type="STRING" id="62928.azo0388"/>
<accession>A1K2F0</accession>
<evidence type="ECO:0000259" key="1">
    <source>
        <dbReference type="Pfam" id="PF13470"/>
    </source>
</evidence>